<dbReference type="InParanoid" id="F5Y8F9"/>
<dbReference type="Pfam" id="PF14698">
    <property type="entry name" value="ASL_C2"/>
    <property type="match status" value="1"/>
</dbReference>
<evidence type="ECO:0000256" key="1">
    <source>
        <dbReference type="ARBA" id="ARBA00000985"/>
    </source>
</evidence>
<dbReference type="EMBL" id="CP001841">
    <property type="protein sequence ID" value="AEF83503.1"/>
    <property type="molecule type" value="Genomic_DNA"/>
</dbReference>
<dbReference type="InterPro" id="IPR008948">
    <property type="entry name" value="L-Aspartase-like"/>
</dbReference>
<dbReference type="FunCoup" id="F5Y8F9">
    <property type="interactions" value="341"/>
</dbReference>
<dbReference type="InterPro" id="IPR024083">
    <property type="entry name" value="Fumarase/histidase_N"/>
</dbReference>
<dbReference type="InterPro" id="IPR020557">
    <property type="entry name" value="Fumarate_lyase_CS"/>
</dbReference>
<keyword evidence="5 7" id="KW-0028">Amino-acid biosynthesis</keyword>
<dbReference type="GO" id="GO:0005829">
    <property type="term" value="C:cytosol"/>
    <property type="evidence" value="ECO:0007669"/>
    <property type="project" value="TreeGrafter"/>
</dbReference>
<dbReference type="GO" id="GO:0004056">
    <property type="term" value="F:argininosuccinate lyase activity"/>
    <property type="evidence" value="ECO:0007669"/>
    <property type="project" value="UniProtKB-UniRule"/>
</dbReference>
<keyword evidence="11" id="KW-1185">Reference proteome</keyword>
<feature type="domain" description="Fumarate lyase N-terminal" evidence="8">
    <location>
        <begin position="25"/>
        <end position="308"/>
    </location>
</feature>
<dbReference type="FunFam" id="1.20.200.10:FF:000015">
    <property type="entry name" value="argininosuccinate lyase isoform X2"/>
    <property type="match status" value="1"/>
</dbReference>
<dbReference type="Pfam" id="PF00206">
    <property type="entry name" value="Lyase_1"/>
    <property type="match status" value="1"/>
</dbReference>
<comment type="pathway">
    <text evidence="2 7">Amino-acid biosynthesis; L-arginine biosynthesis; L-arginine from L-ornithine and carbamoyl phosphate: step 3/3.</text>
</comment>
<name>F5Y8F9_LEAAZ</name>
<evidence type="ECO:0000256" key="2">
    <source>
        <dbReference type="ARBA" id="ARBA00004941"/>
    </source>
</evidence>
<dbReference type="PRINTS" id="PR00149">
    <property type="entry name" value="FUMRATELYASE"/>
</dbReference>
<dbReference type="NCBIfam" id="TIGR00838">
    <property type="entry name" value="argH"/>
    <property type="match status" value="1"/>
</dbReference>
<dbReference type="InterPro" id="IPR009049">
    <property type="entry name" value="Argininosuccinate_lyase"/>
</dbReference>
<organism evidence="10 11">
    <name type="scientific">Leadbettera azotonutricia (strain ATCC BAA-888 / DSM 13862 / ZAS-9)</name>
    <name type="common">Treponema azotonutricium</name>
    <dbReference type="NCBI Taxonomy" id="545695"/>
    <lineage>
        <taxon>Bacteria</taxon>
        <taxon>Pseudomonadati</taxon>
        <taxon>Spirochaetota</taxon>
        <taxon>Spirochaetia</taxon>
        <taxon>Spirochaetales</taxon>
        <taxon>Breznakiellaceae</taxon>
        <taxon>Leadbettera</taxon>
    </lineage>
</organism>
<evidence type="ECO:0000313" key="11">
    <source>
        <dbReference type="Proteomes" id="UP000009222"/>
    </source>
</evidence>
<dbReference type="Gene3D" id="1.20.200.10">
    <property type="entry name" value="Fumarase/aspartase (Central domain)"/>
    <property type="match status" value="1"/>
</dbReference>
<dbReference type="Gene3D" id="1.10.275.10">
    <property type="entry name" value="Fumarase/aspartase (N-terminal domain)"/>
    <property type="match status" value="1"/>
</dbReference>
<protein>
    <recommendedName>
        <fullName evidence="3 7">Argininosuccinate lyase</fullName>
        <shortName evidence="7">ASAL</shortName>
        <ecNumber evidence="3 7">4.3.2.1</ecNumber>
    </recommendedName>
    <alternativeName>
        <fullName evidence="7">Arginosuccinase</fullName>
    </alternativeName>
</protein>
<evidence type="ECO:0000259" key="9">
    <source>
        <dbReference type="Pfam" id="PF14698"/>
    </source>
</evidence>
<comment type="catalytic activity">
    <reaction evidence="1 7">
        <text>2-(N(omega)-L-arginino)succinate = fumarate + L-arginine</text>
        <dbReference type="Rhea" id="RHEA:24020"/>
        <dbReference type="ChEBI" id="CHEBI:29806"/>
        <dbReference type="ChEBI" id="CHEBI:32682"/>
        <dbReference type="ChEBI" id="CHEBI:57472"/>
        <dbReference type="EC" id="4.3.2.1"/>
    </reaction>
</comment>
<dbReference type="Proteomes" id="UP000009222">
    <property type="component" value="Chromosome"/>
</dbReference>
<keyword evidence="4 7" id="KW-0055">Arginine biosynthesis</keyword>
<sequence length="470" mass="51521">MDSNRKPPDVLWAGRLSEKPEAEAFAFQASISVDQRLALDDIAGSRAHAAMLGKQGIIPKEAAEKLDKELAQIADELVAGKLAIDPNAEDIHSFVEGVLTQRLGDEGRMVHAGRSRNDQVAVDFRLYLKRAVPELQAELRETVSALLDQAEKHIDSVMPGYTHLQRAQPVTLGYHFCAWCAGLERDLSRFADALERLDECPLGSGALAGSGLPLDRHATAAALGFAGPTLNAMDSVADRDFTLELSSACAITMIHLSRFCEDVVIWASEEFKFINLAESWSTGSSIMPQKKNPDFAELIRGKSGRTVGNLVTLLALLKGLPYAYDKDLQEDKESLFDSLDTVRNCLRMFRGMMSTAAFSTERMEAACTGGFLEATDAAEYLVRKGLPFRKAHEAAALIVRDCIQAGQNRIADRTLAELKTRSALFEPDIYDAITPAACVKARSLKGGPAPEEVKRQIAELRERIAREFQI</sequence>
<dbReference type="InterPro" id="IPR022761">
    <property type="entry name" value="Fumarate_lyase_N"/>
</dbReference>
<reference evidence="11" key="1">
    <citation type="submission" date="2009-12" db="EMBL/GenBank/DDBJ databases">
        <title>Complete sequence of Treponema azotonutricium strain ZAS-9.</title>
        <authorList>
            <person name="Tetu S.G."/>
            <person name="Matson E."/>
            <person name="Ren Q."/>
            <person name="Seshadri R."/>
            <person name="Elbourne L."/>
            <person name="Hassan K.A."/>
            <person name="Durkin A."/>
            <person name="Radune D."/>
            <person name="Mohamoud Y."/>
            <person name="Shay R."/>
            <person name="Jin S."/>
            <person name="Zhang X."/>
            <person name="Lucey K."/>
            <person name="Ballor N.R."/>
            <person name="Ottesen E."/>
            <person name="Rosenthal R."/>
            <person name="Allen A."/>
            <person name="Leadbetter J.R."/>
            <person name="Paulsen I.T."/>
        </authorList>
    </citation>
    <scope>NUCLEOTIDE SEQUENCE [LARGE SCALE GENOMIC DNA]</scope>
    <source>
        <strain evidence="11">ATCC BAA-888 / DSM 13862 / ZAS-9</strain>
    </source>
</reference>
<dbReference type="eggNOG" id="COG0165">
    <property type="taxonomic scope" value="Bacteria"/>
</dbReference>
<keyword evidence="6 7" id="KW-0456">Lyase</keyword>
<dbReference type="PRINTS" id="PR00145">
    <property type="entry name" value="ARGSUCLYASE"/>
</dbReference>
<evidence type="ECO:0000256" key="3">
    <source>
        <dbReference type="ARBA" id="ARBA00012338"/>
    </source>
</evidence>
<evidence type="ECO:0000256" key="4">
    <source>
        <dbReference type="ARBA" id="ARBA00022571"/>
    </source>
</evidence>
<evidence type="ECO:0000256" key="5">
    <source>
        <dbReference type="ARBA" id="ARBA00022605"/>
    </source>
</evidence>
<accession>F5Y8F9</accession>
<dbReference type="FunFam" id="1.10.40.30:FF:000001">
    <property type="entry name" value="Argininosuccinate lyase"/>
    <property type="match status" value="1"/>
</dbReference>
<dbReference type="SUPFAM" id="SSF48557">
    <property type="entry name" value="L-aspartase-like"/>
    <property type="match status" value="1"/>
</dbReference>
<dbReference type="PROSITE" id="PS00163">
    <property type="entry name" value="FUMARATE_LYASES"/>
    <property type="match status" value="1"/>
</dbReference>
<evidence type="ECO:0000259" key="8">
    <source>
        <dbReference type="Pfam" id="PF00206"/>
    </source>
</evidence>
<feature type="domain" description="Argininosuccinate lyase C-terminal" evidence="9">
    <location>
        <begin position="371"/>
        <end position="440"/>
    </location>
</feature>
<dbReference type="CDD" id="cd01359">
    <property type="entry name" value="Argininosuccinate_lyase"/>
    <property type="match status" value="1"/>
</dbReference>
<dbReference type="UniPathway" id="UPA00068">
    <property type="reaction ID" value="UER00114"/>
</dbReference>
<dbReference type="EC" id="4.3.2.1" evidence="3 7"/>
<dbReference type="KEGG" id="taz:TREAZ_3361"/>
<dbReference type="STRING" id="545695.TREAZ_3361"/>
<evidence type="ECO:0000256" key="6">
    <source>
        <dbReference type="ARBA" id="ARBA00023239"/>
    </source>
</evidence>
<dbReference type="InterPro" id="IPR000362">
    <property type="entry name" value="Fumarate_lyase_fam"/>
</dbReference>
<dbReference type="AlphaFoldDB" id="F5Y8F9"/>
<proteinExistence type="inferred from homology"/>
<keyword evidence="7" id="KW-0963">Cytoplasm</keyword>
<gene>
    <name evidence="7 10" type="primary">argH</name>
    <name evidence="10" type="ordered locus">TREAZ_3361</name>
</gene>
<dbReference type="InterPro" id="IPR029419">
    <property type="entry name" value="Arg_succ_lyase_C"/>
</dbReference>
<dbReference type="PANTHER" id="PTHR43814:SF1">
    <property type="entry name" value="ARGININOSUCCINATE LYASE"/>
    <property type="match status" value="1"/>
</dbReference>
<reference evidence="10 11" key="2">
    <citation type="journal article" date="2011" name="ISME J.">
        <title>RNA-seq reveals cooperative metabolic interactions between two termite-gut spirochete species in co-culture.</title>
        <authorList>
            <person name="Rosenthal A.Z."/>
            <person name="Matson E.G."/>
            <person name="Eldar A."/>
            <person name="Leadbetter J.R."/>
        </authorList>
    </citation>
    <scope>NUCLEOTIDE SEQUENCE [LARGE SCALE GENOMIC DNA]</scope>
    <source>
        <strain evidence="11">ATCC BAA-888 / DSM 13862 / ZAS-9</strain>
    </source>
</reference>
<dbReference type="RefSeq" id="WP_015712208.1">
    <property type="nucleotide sequence ID" value="NC_015577.1"/>
</dbReference>
<comment type="subcellular location">
    <subcellularLocation>
        <location evidence="7">Cytoplasm</location>
    </subcellularLocation>
</comment>
<dbReference type="GO" id="GO:0042450">
    <property type="term" value="P:L-arginine biosynthetic process via ornithine"/>
    <property type="evidence" value="ECO:0007669"/>
    <property type="project" value="UniProtKB-UniRule"/>
</dbReference>
<dbReference type="HOGENOM" id="CLU_027272_2_3_12"/>
<dbReference type="HAMAP" id="MF_00006">
    <property type="entry name" value="Arg_succ_lyase"/>
    <property type="match status" value="1"/>
</dbReference>
<evidence type="ECO:0000313" key="10">
    <source>
        <dbReference type="EMBL" id="AEF83503.1"/>
    </source>
</evidence>
<evidence type="ECO:0000256" key="7">
    <source>
        <dbReference type="HAMAP-Rule" id="MF_00006"/>
    </source>
</evidence>
<dbReference type="PANTHER" id="PTHR43814">
    <property type="entry name" value="ARGININOSUCCINATE LYASE"/>
    <property type="match status" value="1"/>
</dbReference>
<dbReference type="Gene3D" id="1.10.40.30">
    <property type="entry name" value="Fumarase/aspartase (C-terminal domain)"/>
    <property type="match status" value="1"/>
</dbReference>
<comment type="similarity">
    <text evidence="7">Belongs to the lyase 1 family. Argininosuccinate lyase subfamily.</text>
</comment>